<dbReference type="NCBIfam" id="TIGR02419">
    <property type="entry name" value="C4_traR_proteo"/>
    <property type="match status" value="1"/>
</dbReference>
<dbReference type="Pfam" id="PF01258">
    <property type="entry name" value="zf-dskA_traR"/>
    <property type="match status" value="1"/>
</dbReference>
<dbReference type="PANTHER" id="PTHR38777">
    <property type="entry name" value="FELS-2 PROPHAGE PROTEIN"/>
    <property type="match status" value="1"/>
</dbReference>
<dbReference type="PANTHER" id="PTHR38777:SF1">
    <property type="entry name" value="DNAK SUPPRESSOR PROTEIN"/>
    <property type="match status" value="1"/>
</dbReference>
<keyword evidence="7" id="KW-1185">Reference proteome</keyword>
<evidence type="ECO:0000313" key="7">
    <source>
        <dbReference type="Proteomes" id="UP001176478"/>
    </source>
</evidence>
<keyword evidence="1" id="KW-0479">Metal-binding</keyword>
<dbReference type="Proteomes" id="UP001176478">
    <property type="component" value="Unassembled WGS sequence"/>
</dbReference>
<evidence type="ECO:0000256" key="1">
    <source>
        <dbReference type="ARBA" id="ARBA00022723"/>
    </source>
</evidence>
<reference evidence="6" key="2">
    <citation type="journal article" date="2024" name="Int. J. Antimicrob. Agents">
        <title>Identification of a novel Providencia species showing multi-drug-resistant in three patients with hospital-acquired infection.</title>
        <authorList>
            <person name="Yang W."/>
            <person name="Chen J."/>
            <person name="Yang F."/>
            <person name="Ji P."/>
            <person name="Shen S."/>
            <person name="Yin D."/>
            <person name="Hu F."/>
        </authorList>
    </citation>
    <scope>NUCLEOTIDE SEQUENCE</scope>
    <source>
        <strain evidence="6">CRE-138-0111</strain>
    </source>
</reference>
<organism evidence="6 7">
    <name type="scientific">Providencia huashanensis</name>
    <dbReference type="NCBI Taxonomy" id="3037798"/>
    <lineage>
        <taxon>Bacteria</taxon>
        <taxon>Pseudomonadati</taxon>
        <taxon>Pseudomonadota</taxon>
        <taxon>Gammaproteobacteria</taxon>
        <taxon>Enterobacterales</taxon>
        <taxon>Morganellaceae</taxon>
        <taxon>Providencia</taxon>
    </lineage>
</organism>
<evidence type="ECO:0000256" key="3">
    <source>
        <dbReference type="ARBA" id="ARBA00022833"/>
    </source>
</evidence>
<evidence type="ECO:0000256" key="4">
    <source>
        <dbReference type="PROSITE-ProRule" id="PRU00510"/>
    </source>
</evidence>
<dbReference type="InterPro" id="IPR012783">
    <property type="entry name" value="Znf_C4_TraR"/>
</dbReference>
<name>A0ABT9AME8_9GAMM</name>
<protein>
    <submittedName>
        <fullName evidence="6">TraR/DksA family transcriptional regulator</fullName>
    </submittedName>
</protein>
<dbReference type="InterPro" id="IPR000962">
    <property type="entry name" value="Znf_DskA_TraR"/>
</dbReference>
<accession>A0ABT9AME8</accession>
<feature type="zinc finger region" description="dksA C4-type" evidence="4">
    <location>
        <begin position="35"/>
        <end position="59"/>
    </location>
</feature>
<evidence type="ECO:0000313" key="6">
    <source>
        <dbReference type="EMBL" id="MDO7855216.1"/>
    </source>
</evidence>
<dbReference type="Gene3D" id="1.20.120.910">
    <property type="entry name" value="DksA, coiled-coil domain"/>
    <property type="match status" value="1"/>
</dbReference>
<evidence type="ECO:0000259" key="5">
    <source>
        <dbReference type="Pfam" id="PF01258"/>
    </source>
</evidence>
<keyword evidence="3" id="KW-0862">Zinc</keyword>
<dbReference type="PROSITE" id="PS51128">
    <property type="entry name" value="ZF_DKSA_2"/>
    <property type="match status" value="1"/>
</dbReference>
<comment type="caution">
    <text evidence="6">The sequence shown here is derived from an EMBL/GenBank/DDBJ whole genome shotgun (WGS) entry which is preliminary data.</text>
</comment>
<gene>
    <name evidence="6" type="ORF">Q5E86_02260</name>
</gene>
<feature type="domain" description="Zinc finger DksA/TraR C4-type" evidence="5">
    <location>
        <begin position="35"/>
        <end position="62"/>
    </location>
</feature>
<dbReference type="SUPFAM" id="SSF57716">
    <property type="entry name" value="Glucocorticoid receptor-like (DNA-binding domain)"/>
    <property type="match status" value="1"/>
</dbReference>
<evidence type="ECO:0000256" key="2">
    <source>
        <dbReference type="ARBA" id="ARBA00022771"/>
    </source>
</evidence>
<dbReference type="EMBL" id="JAUQTG010000001">
    <property type="protein sequence ID" value="MDO7855216.1"/>
    <property type="molecule type" value="Genomic_DNA"/>
</dbReference>
<reference evidence="6" key="1">
    <citation type="submission" date="2023-07" db="EMBL/GenBank/DDBJ databases">
        <authorList>
            <person name="Yang W."/>
            <person name="Chen J."/>
            <person name="Ji P."/>
            <person name="Hu F."/>
        </authorList>
    </citation>
    <scope>NUCLEOTIDE SEQUENCE</scope>
    <source>
        <strain evidence="6">CRE-138-0111</strain>
    </source>
</reference>
<keyword evidence="2" id="KW-0863">Zinc-finger</keyword>
<proteinExistence type="predicted"/>
<sequence length="89" mass="10120">MSDVIDRANEHAALVLEQNIQAARKPVNRVSAFECENCDHPIPEARRQAVIGCTLCIDCQILFELKEKHYHSVWEIIFCKQIKSTQPAG</sequence>